<accession>A0ABT3TI71</accession>
<keyword evidence="1" id="KW-0472">Membrane</keyword>
<dbReference type="EMBL" id="SHNN01000002">
    <property type="protein sequence ID" value="MCX2982028.1"/>
    <property type="molecule type" value="Genomic_DNA"/>
</dbReference>
<comment type="caution">
    <text evidence="2">The sequence shown here is derived from an EMBL/GenBank/DDBJ whole genome shotgun (WGS) entry which is preliminary data.</text>
</comment>
<keyword evidence="1" id="KW-1133">Transmembrane helix</keyword>
<gene>
    <name evidence="2" type="ORF">EYC98_14285</name>
</gene>
<keyword evidence="1" id="KW-0812">Transmembrane</keyword>
<evidence type="ECO:0000313" key="2">
    <source>
        <dbReference type="EMBL" id="MCX2982028.1"/>
    </source>
</evidence>
<evidence type="ECO:0000313" key="3">
    <source>
        <dbReference type="Proteomes" id="UP001143362"/>
    </source>
</evidence>
<evidence type="ECO:0000256" key="1">
    <source>
        <dbReference type="SAM" id="Phobius"/>
    </source>
</evidence>
<dbReference type="Proteomes" id="UP001143362">
    <property type="component" value="Unassembled WGS sequence"/>
</dbReference>
<dbReference type="RefSeq" id="WP_279246022.1">
    <property type="nucleotide sequence ID" value="NZ_SHNN01000002.1"/>
</dbReference>
<sequence length="89" mass="9807">MKSELTIAFVVLVAVAGHVALYRWVKFKVQEGVILKFLREAREQGAANSQHVDAIAAHTEIVAKRVAVVCRKSAGIEPDPHSASSWRTR</sequence>
<organism evidence="2 3">
    <name type="scientific">Candidatus Litorirhabdus singularis</name>
    <dbReference type="NCBI Taxonomy" id="2518993"/>
    <lineage>
        <taxon>Bacteria</taxon>
        <taxon>Pseudomonadati</taxon>
        <taxon>Pseudomonadota</taxon>
        <taxon>Gammaproteobacteria</taxon>
        <taxon>Cellvibrionales</taxon>
        <taxon>Halieaceae</taxon>
        <taxon>Candidatus Litorirhabdus</taxon>
    </lineage>
</organism>
<reference evidence="2" key="1">
    <citation type="submission" date="2019-02" db="EMBL/GenBank/DDBJ databases">
        <authorList>
            <person name="Li S.-H."/>
        </authorList>
    </citation>
    <scope>NUCLEOTIDE SEQUENCE</scope>
    <source>
        <strain evidence="2">IMCC14734</strain>
    </source>
</reference>
<proteinExistence type="predicted"/>
<feature type="transmembrane region" description="Helical" evidence="1">
    <location>
        <begin position="6"/>
        <end position="25"/>
    </location>
</feature>
<name>A0ABT3TI71_9GAMM</name>
<keyword evidence="3" id="KW-1185">Reference proteome</keyword>
<protein>
    <submittedName>
        <fullName evidence="2">Uncharacterized protein</fullName>
    </submittedName>
</protein>